<dbReference type="PANTHER" id="PTHR42791:SF1">
    <property type="entry name" value="N-ACETYLTRANSFERASE DOMAIN-CONTAINING PROTEIN"/>
    <property type="match status" value="1"/>
</dbReference>
<protein>
    <recommendedName>
        <fullName evidence="3">N-acetyltransferase domain-containing protein</fullName>
    </recommendedName>
</protein>
<evidence type="ECO:0000313" key="2">
    <source>
        <dbReference type="Proteomes" id="UP000038830"/>
    </source>
</evidence>
<dbReference type="InterPro" id="IPR016181">
    <property type="entry name" value="Acyl_CoA_acyltransferase"/>
</dbReference>
<evidence type="ECO:0000313" key="1">
    <source>
        <dbReference type="EMBL" id="CEP23791.1"/>
    </source>
</evidence>
<dbReference type="Proteomes" id="UP000038830">
    <property type="component" value="Unassembled WGS sequence"/>
</dbReference>
<reference evidence="2" key="1">
    <citation type="journal article" date="2015" name="J. Biotechnol.">
        <title>The structure of the Cyberlindnera jadinii genome and its relation to Candida utilis analyzed by the occurrence of single nucleotide polymorphisms.</title>
        <authorList>
            <person name="Rupp O."/>
            <person name="Brinkrolf K."/>
            <person name="Buerth C."/>
            <person name="Kunigo M."/>
            <person name="Schneider J."/>
            <person name="Jaenicke S."/>
            <person name="Goesmann A."/>
            <person name="Puehler A."/>
            <person name="Jaeger K.-E."/>
            <person name="Ernst J.F."/>
        </authorList>
    </citation>
    <scope>NUCLEOTIDE SEQUENCE [LARGE SCALE GENOMIC DNA]</scope>
    <source>
        <strain evidence="2">ATCC 18201 / CBS 1600 / BCRC 20928 / JCM 3617 / NBRC 0987 / NRRL Y-1542</strain>
    </source>
</reference>
<organism evidence="1 2">
    <name type="scientific">Cyberlindnera jadinii (strain ATCC 18201 / CBS 1600 / BCRC 20928 / JCM 3617 / NBRC 0987 / NRRL Y-1542)</name>
    <name type="common">Torula yeast</name>
    <name type="synonym">Candida utilis</name>
    <dbReference type="NCBI Taxonomy" id="983966"/>
    <lineage>
        <taxon>Eukaryota</taxon>
        <taxon>Fungi</taxon>
        <taxon>Dikarya</taxon>
        <taxon>Ascomycota</taxon>
        <taxon>Saccharomycotina</taxon>
        <taxon>Saccharomycetes</taxon>
        <taxon>Phaffomycetales</taxon>
        <taxon>Phaffomycetaceae</taxon>
        <taxon>Cyberlindnera</taxon>
    </lineage>
</organism>
<gene>
    <name evidence="1" type="ORF">BN1211_4449</name>
</gene>
<sequence length="199" mass="23181">MLDHQIQFPDSVTRGVDLTEMAETIVQGFKGIPIADYDGMNNPSDENKARHRRAFQQELDNGAIVVEAVNHDAFAVWYPPDYKRIRTGDDEKDERPNAQEIREFFDLMHRYESEAEHKHGLKDVPHWHLHFLCKRPTGDTKASDLVRPVLEVASHQGKRTVLVCVNEKALPVYRHWGFEVKETIQMPHDIVIWYMVRDP</sequence>
<dbReference type="AlphaFoldDB" id="A0A0H5C6R5"/>
<proteinExistence type="predicted"/>
<name>A0A0H5C6R5_CYBJN</name>
<evidence type="ECO:0008006" key="3">
    <source>
        <dbReference type="Google" id="ProtNLM"/>
    </source>
</evidence>
<dbReference type="EMBL" id="CDQK01000005">
    <property type="protein sequence ID" value="CEP23791.1"/>
    <property type="molecule type" value="Genomic_DNA"/>
</dbReference>
<dbReference type="PANTHER" id="PTHR42791">
    <property type="entry name" value="GNAT FAMILY ACETYLTRANSFERASE"/>
    <property type="match status" value="1"/>
</dbReference>
<dbReference type="SUPFAM" id="SSF55729">
    <property type="entry name" value="Acyl-CoA N-acyltransferases (Nat)"/>
    <property type="match status" value="1"/>
</dbReference>
<accession>A0A0H5C6R5</accession>
<dbReference type="InterPro" id="IPR052523">
    <property type="entry name" value="Trichothecene_AcTrans"/>
</dbReference>
<dbReference type="Gene3D" id="3.40.630.30">
    <property type="match status" value="1"/>
</dbReference>